<dbReference type="Proteomes" id="UP000195570">
    <property type="component" value="Unassembled WGS sequence"/>
</dbReference>
<keyword evidence="3" id="KW-1185">Reference proteome</keyword>
<dbReference type="AlphaFoldDB" id="A0A1G4I682"/>
<dbReference type="VEuPathDB" id="TriTrypDB:TEOVI_000043300"/>
<organism evidence="2 3">
    <name type="scientific">Trypanosoma equiperdum</name>
    <dbReference type="NCBI Taxonomy" id="5694"/>
    <lineage>
        <taxon>Eukaryota</taxon>
        <taxon>Discoba</taxon>
        <taxon>Euglenozoa</taxon>
        <taxon>Kinetoplastea</taxon>
        <taxon>Metakinetoplastina</taxon>
        <taxon>Trypanosomatida</taxon>
        <taxon>Trypanosomatidae</taxon>
        <taxon>Trypanosoma</taxon>
    </lineage>
</organism>
<evidence type="ECO:0000313" key="3">
    <source>
        <dbReference type="Proteomes" id="UP000195570"/>
    </source>
</evidence>
<reference evidence="2" key="1">
    <citation type="submission" date="2016-09" db="EMBL/GenBank/DDBJ databases">
        <authorList>
            <person name="Hebert L."/>
            <person name="Moumen B."/>
        </authorList>
    </citation>
    <scope>NUCLEOTIDE SEQUENCE [LARGE SCALE GENOMIC DNA]</scope>
    <source>
        <strain evidence="2">OVI</strain>
    </source>
</reference>
<dbReference type="RefSeq" id="XP_067078751.1">
    <property type="nucleotide sequence ID" value="XM_067222650.1"/>
</dbReference>
<feature type="region of interest" description="Disordered" evidence="1">
    <location>
        <begin position="1"/>
        <end position="60"/>
    </location>
</feature>
<gene>
    <name evidence="2" type="ORF">TEOVI_000043300</name>
</gene>
<comment type="caution">
    <text evidence="2">The sequence shown here is derived from an EMBL/GenBank/DDBJ whole genome shotgun (WGS) entry which is preliminary data.</text>
</comment>
<proteinExistence type="predicted"/>
<evidence type="ECO:0000256" key="1">
    <source>
        <dbReference type="SAM" id="MobiDB-lite"/>
    </source>
</evidence>
<dbReference type="GeneID" id="92374373"/>
<name>A0A1G4I682_TRYEQ</name>
<dbReference type="EMBL" id="CZPT02000743">
    <property type="protein sequence ID" value="SCU67434.1"/>
    <property type="molecule type" value="Genomic_DNA"/>
</dbReference>
<protein>
    <submittedName>
        <fullName evidence="2">Uncharacterized protein</fullName>
    </submittedName>
</protein>
<evidence type="ECO:0000313" key="2">
    <source>
        <dbReference type="EMBL" id="SCU67434.1"/>
    </source>
</evidence>
<feature type="compositionally biased region" description="Low complexity" evidence="1">
    <location>
        <begin position="32"/>
        <end position="44"/>
    </location>
</feature>
<accession>A0A1G4I682</accession>
<sequence>MSKAPSQPAKKWMSARTLAKSEDATNRKSNTAAPASQPSQQPASVMHERPTPPPPAPVQLPQSVFFERQEAVDTLSNLYRNAQSVKKIETGPAAFEARDISKVHEELMDCLRPAAAA</sequence>